<name>A0A0A0KD93_CUCSA</name>
<gene>
    <name evidence="1" type="ORF">Csa_6G367160</name>
</gene>
<reference evidence="1 2" key="1">
    <citation type="journal article" date="2009" name="Nat. Genet.">
        <title>The genome of the cucumber, Cucumis sativus L.</title>
        <authorList>
            <person name="Huang S."/>
            <person name="Li R."/>
            <person name="Zhang Z."/>
            <person name="Li L."/>
            <person name="Gu X."/>
            <person name="Fan W."/>
            <person name="Lucas W.J."/>
            <person name="Wang X."/>
            <person name="Xie B."/>
            <person name="Ni P."/>
            <person name="Ren Y."/>
            <person name="Zhu H."/>
            <person name="Li J."/>
            <person name="Lin K."/>
            <person name="Jin W."/>
            <person name="Fei Z."/>
            <person name="Li G."/>
            <person name="Staub J."/>
            <person name="Kilian A."/>
            <person name="van der Vossen E.A."/>
            <person name="Wu Y."/>
            <person name="Guo J."/>
            <person name="He J."/>
            <person name="Jia Z."/>
            <person name="Ren Y."/>
            <person name="Tian G."/>
            <person name="Lu Y."/>
            <person name="Ruan J."/>
            <person name="Qian W."/>
            <person name="Wang M."/>
            <person name="Huang Q."/>
            <person name="Li B."/>
            <person name="Xuan Z."/>
            <person name="Cao J."/>
            <person name="Asan"/>
            <person name="Wu Z."/>
            <person name="Zhang J."/>
            <person name="Cai Q."/>
            <person name="Bai Y."/>
            <person name="Zhao B."/>
            <person name="Han Y."/>
            <person name="Li Y."/>
            <person name="Li X."/>
            <person name="Wang S."/>
            <person name="Shi Q."/>
            <person name="Liu S."/>
            <person name="Cho W.K."/>
            <person name="Kim J.Y."/>
            <person name="Xu Y."/>
            <person name="Heller-Uszynska K."/>
            <person name="Miao H."/>
            <person name="Cheng Z."/>
            <person name="Zhang S."/>
            <person name="Wu J."/>
            <person name="Yang Y."/>
            <person name="Kang H."/>
            <person name="Li M."/>
            <person name="Liang H."/>
            <person name="Ren X."/>
            <person name="Shi Z."/>
            <person name="Wen M."/>
            <person name="Jian M."/>
            <person name="Yang H."/>
            <person name="Zhang G."/>
            <person name="Yang Z."/>
            <person name="Chen R."/>
            <person name="Liu S."/>
            <person name="Li J."/>
            <person name="Ma L."/>
            <person name="Liu H."/>
            <person name="Zhou Y."/>
            <person name="Zhao J."/>
            <person name="Fang X."/>
            <person name="Li G."/>
            <person name="Fang L."/>
            <person name="Li Y."/>
            <person name="Liu D."/>
            <person name="Zheng H."/>
            <person name="Zhang Y."/>
            <person name="Qin N."/>
            <person name="Li Z."/>
            <person name="Yang G."/>
            <person name="Yang S."/>
            <person name="Bolund L."/>
            <person name="Kristiansen K."/>
            <person name="Zheng H."/>
            <person name="Li S."/>
            <person name="Zhang X."/>
            <person name="Yang H."/>
            <person name="Wang J."/>
            <person name="Sun R."/>
            <person name="Zhang B."/>
            <person name="Jiang S."/>
            <person name="Wang J."/>
            <person name="Du Y."/>
            <person name="Li S."/>
        </authorList>
    </citation>
    <scope>NUCLEOTIDE SEQUENCE [LARGE SCALE GENOMIC DNA]</scope>
    <source>
        <strain evidence="2">cv. 9930</strain>
    </source>
</reference>
<dbReference type="EMBL" id="CM002927">
    <property type="protein sequence ID" value="KGN47670.1"/>
    <property type="molecule type" value="Genomic_DNA"/>
</dbReference>
<sequence>MKLKIPLIGKLANLIGKLANLNMNRGGSVCQYHHRTPCLFNLLTNSYTQKRQFDSPFQSPKKIRIIINQKHNFTTYLYVQASLVSPLGYATNSPEIELLAAAIRMQKDRDRDRERDLVCPESHKQAL</sequence>
<proteinExistence type="predicted"/>
<reference evidence="1 2" key="2">
    <citation type="journal article" date="2009" name="PLoS ONE">
        <title>An integrated genetic and cytogenetic map of the cucumber genome.</title>
        <authorList>
            <person name="Ren Y."/>
            <person name="Zhang Z."/>
            <person name="Liu J."/>
            <person name="Staub J.E."/>
            <person name="Han Y."/>
            <person name="Cheng Z."/>
            <person name="Li X."/>
            <person name="Lu J."/>
            <person name="Miao H."/>
            <person name="Kang H."/>
            <person name="Xie B."/>
            <person name="Gu X."/>
            <person name="Wang X."/>
            <person name="Du Y."/>
            <person name="Jin W."/>
            <person name="Huang S."/>
        </authorList>
    </citation>
    <scope>NUCLEOTIDE SEQUENCE [LARGE SCALE GENOMIC DNA]</scope>
    <source>
        <strain evidence="2">cv. 9930</strain>
    </source>
</reference>
<accession>A0A0A0KD93</accession>
<dbReference type="Proteomes" id="UP000029981">
    <property type="component" value="Chromosome 6"/>
</dbReference>
<organism evidence="1 2">
    <name type="scientific">Cucumis sativus</name>
    <name type="common">Cucumber</name>
    <dbReference type="NCBI Taxonomy" id="3659"/>
    <lineage>
        <taxon>Eukaryota</taxon>
        <taxon>Viridiplantae</taxon>
        <taxon>Streptophyta</taxon>
        <taxon>Embryophyta</taxon>
        <taxon>Tracheophyta</taxon>
        <taxon>Spermatophyta</taxon>
        <taxon>Magnoliopsida</taxon>
        <taxon>eudicotyledons</taxon>
        <taxon>Gunneridae</taxon>
        <taxon>Pentapetalae</taxon>
        <taxon>rosids</taxon>
        <taxon>fabids</taxon>
        <taxon>Cucurbitales</taxon>
        <taxon>Cucurbitaceae</taxon>
        <taxon>Benincaseae</taxon>
        <taxon>Cucumis</taxon>
    </lineage>
</organism>
<reference evidence="1 2" key="3">
    <citation type="journal article" date="2010" name="BMC Genomics">
        <title>Transcriptome sequencing and comparative analysis of cucumber flowers with different sex types.</title>
        <authorList>
            <person name="Guo S."/>
            <person name="Zheng Y."/>
            <person name="Joung J.G."/>
            <person name="Liu S."/>
            <person name="Zhang Z."/>
            <person name="Crasta O.R."/>
            <person name="Sobral B.W."/>
            <person name="Xu Y."/>
            <person name="Huang S."/>
            <person name="Fei Z."/>
        </authorList>
    </citation>
    <scope>NUCLEOTIDE SEQUENCE [LARGE SCALE GENOMIC DNA]</scope>
    <source>
        <strain evidence="2">cv. 9930</strain>
    </source>
</reference>
<evidence type="ECO:0000313" key="2">
    <source>
        <dbReference type="Proteomes" id="UP000029981"/>
    </source>
</evidence>
<dbReference type="Gramene" id="KGN47670">
    <property type="protein sequence ID" value="KGN47670"/>
    <property type="gene ID" value="Csa_6G367160"/>
</dbReference>
<reference evidence="1 2" key="4">
    <citation type="journal article" date="2011" name="BMC Genomics">
        <title>RNA-Seq improves annotation of protein-coding genes in the cucumber genome.</title>
        <authorList>
            <person name="Li Z."/>
            <person name="Zhang Z."/>
            <person name="Yan P."/>
            <person name="Huang S."/>
            <person name="Fei Z."/>
            <person name="Lin K."/>
        </authorList>
    </citation>
    <scope>NUCLEOTIDE SEQUENCE [LARGE SCALE GENOMIC DNA]</scope>
    <source>
        <strain evidence="2">cv. 9930</strain>
    </source>
</reference>
<keyword evidence="2" id="KW-1185">Reference proteome</keyword>
<evidence type="ECO:0000313" key="1">
    <source>
        <dbReference type="EMBL" id="KGN47670.1"/>
    </source>
</evidence>
<protein>
    <submittedName>
        <fullName evidence="1">Uncharacterized protein</fullName>
    </submittedName>
</protein>
<dbReference type="AlphaFoldDB" id="A0A0A0KD93"/>